<keyword evidence="2" id="KW-0378">Hydrolase</keyword>
<sequence length="126" mass="13653">MPAVTSMRIGALWICAWMISAGAMAAQTPGILRGKVLDPSEAVVGQAHVLIHSERPGSYKRTIATNQWVDTDGAGSFEAQLAPGVYDVCVMFSIFLPSCSRIEIKTEGVTMRTIKMKVDPKLRSVE</sequence>
<dbReference type="RefSeq" id="WP_260795053.1">
    <property type="nucleotide sequence ID" value="NZ_CP093313.1"/>
</dbReference>
<keyword evidence="2" id="KW-0645">Protease</keyword>
<name>A0A9J7BSD5_9BACT</name>
<dbReference type="GO" id="GO:0004180">
    <property type="term" value="F:carboxypeptidase activity"/>
    <property type="evidence" value="ECO:0007669"/>
    <property type="project" value="UniProtKB-KW"/>
</dbReference>
<evidence type="ECO:0000313" key="3">
    <source>
        <dbReference type="Proteomes" id="UP001059380"/>
    </source>
</evidence>
<dbReference type="GO" id="GO:0030246">
    <property type="term" value="F:carbohydrate binding"/>
    <property type="evidence" value="ECO:0007669"/>
    <property type="project" value="InterPro"/>
</dbReference>
<keyword evidence="1" id="KW-0732">Signal</keyword>
<dbReference type="EMBL" id="CP093313">
    <property type="protein sequence ID" value="UWZ85503.1"/>
    <property type="molecule type" value="Genomic_DNA"/>
</dbReference>
<dbReference type="InterPro" id="IPR013784">
    <property type="entry name" value="Carb-bd-like_fold"/>
</dbReference>
<evidence type="ECO:0000256" key="1">
    <source>
        <dbReference type="SAM" id="SignalP"/>
    </source>
</evidence>
<organism evidence="2 3">
    <name type="scientific">Occallatibacter riparius</name>
    <dbReference type="NCBI Taxonomy" id="1002689"/>
    <lineage>
        <taxon>Bacteria</taxon>
        <taxon>Pseudomonadati</taxon>
        <taxon>Acidobacteriota</taxon>
        <taxon>Terriglobia</taxon>
        <taxon>Terriglobales</taxon>
        <taxon>Acidobacteriaceae</taxon>
        <taxon>Occallatibacter</taxon>
    </lineage>
</organism>
<dbReference type="AlphaFoldDB" id="A0A9J7BSD5"/>
<feature type="chain" id="PRO_5039932566" evidence="1">
    <location>
        <begin position="26"/>
        <end position="126"/>
    </location>
</feature>
<evidence type="ECO:0000313" key="2">
    <source>
        <dbReference type="EMBL" id="UWZ85503.1"/>
    </source>
</evidence>
<dbReference type="SUPFAM" id="SSF49452">
    <property type="entry name" value="Starch-binding domain-like"/>
    <property type="match status" value="1"/>
</dbReference>
<keyword evidence="3" id="KW-1185">Reference proteome</keyword>
<dbReference type="Gene3D" id="2.60.40.1120">
    <property type="entry name" value="Carboxypeptidase-like, regulatory domain"/>
    <property type="match status" value="1"/>
</dbReference>
<proteinExistence type="predicted"/>
<dbReference type="KEGG" id="orp:MOP44_06060"/>
<feature type="signal peptide" evidence="1">
    <location>
        <begin position="1"/>
        <end position="25"/>
    </location>
</feature>
<gene>
    <name evidence="2" type="ORF">MOP44_06060</name>
</gene>
<dbReference type="Proteomes" id="UP001059380">
    <property type="component" value="Chromosome"/>
</dbReference>
<keyword evidence="2" id="KW-0121">Carboxypeptidase</keyword>
<reference evidence="2" key="1">
    <citation type="submission" date="2021-04" db="EMBL/GenBank/DDBJ databases">
        <title>Phylogenetic analysis of Acidobacteriaceae.</title>
        <authorList>
            <person name="Qiu L."/>
            <person name="Zhang Q."/>
        </authorList>
    </citation>
    <scope>NUCLEOTIDE SEQUENCE</scope>
    <source>
        <strain evidence="2">DSM 25168</strain>
    </source>
</reference>
<protein>
    <submittedName>
        <fullName evidence="2">Carboxypeptidase-like regulatory domain-containing protein</fullName>
    </submittedName>
</protein>
<accession>A0A9J7BSD5</accession>